<dbReference type="EMBL" id="DSIN01000019">
    <property type="protein sequence ID" value="HEF25895.1"/>
    <property type="molecule type" value="Genomic_DNA"/>
</dbReference>
<evidence type="ECO:0000313" key="1">
    <source>
        <dbReference type="EMBL" id="HEF25895.1"/>
    </source>
</evidence>
<protein>
    <submittedName>
        <fullName evidence="1">Uncharacterized protein</fullName>
    </submittedName>
</protein>
<reference evidence="1" key="1">
    <citation type="journal article" date="2020" name="mSystems">
        <title>Genome- and Community-Level Interaction Insights into Carbon Utilization and Element Cycling Functions of Hydrothermarchaeota in Hydrothermal Sediment.</title>
        <authorList>
            <person name="Zhou Z."/>
            <person name="Liu Y."/>
            <person name="Xu W."/>
            <person name="Pan J."/>
            <person name="Luo Z.H."/>
            <person name="Li M."/>
        </authorList>
    </citation>
    <scope>NUCLEOTIDE SEQUENCE [LARGE SCALE GENOMIC DNA]</scope>
    <source>
        <strain evidence="1">SpSt-200</strain>
    </source>
</reference>
<organism evidence="1">
    <name type="scientific">Pseudomonas graminis</name>
    <dbReference type="NCBI Taxonomy" id="158627"/>
    <lineage>
        <taxon>Bacteria</taxon>
        <taxon>Pseudomonadati</taxon>
        <taxon>Pseudomonadota</taxon>
        <taxon>Gammaproteobacteria</taxon>
        <taxon>Pseudomonadales</taxon>
        <taxon>Pseudomonadaceae</taxon>
        <taxon>Pseudomonas</taxon>
    </lineage>
</organism>
<accession>A0A7C2B9B5</accession>
<sequence length="62" mass="6858">MSTLDAEKRITLELEHPAGSMKFDGNLAEGLFLAARHLTGQERLDLIERLQASHAELEAVGR</sequence>
<name>A0A7C2B9B5_9PSED</name>
<comment type="caution">
    <text evidence="1">The sequence shown here is derived from an EMBL/GenBank/DDBJ whole genome shotgun (WGS) entry which is preliminary data.</text>
</comment>
<proteinExistence type="predicted"/>
<dbReference type="AlphaFoldDB" id="A0A7C2B9B5"/>
<gene>
    <name evidence="1" type="ORF">ENP23_08965</name>
</gene>